<evidence type="ECO:0000313" key="2">
    <source>
        <dbReference type="Proteomes" id="UP000239907"/>
    </source>
</evidence>
<accession>A0A2S7U062</accession>
<reference evidence="1 2" key="1">
    <citation type="submission" date="2016-12" db="EMBL/GenBank/DDBJ databases">
        <title>Study of bacterial adaptation to deep sea.</title>
        <authorList>
            <person name="Song J."/>
            <person name="Yoshizawa S."/>
            <person name="Kogure K."/>
        </authorList>
    </citation>
    <scope>NUCLEOTIDE SEQUENCE [LARGE SCALE GENOMIC DNA]</scope>
    <source>
        <strain evidence="1 2">SAORIC-165</strain>
    </source>
</reference>
<name>A0A2S7U062_9BACT</name>
<sequence>MKIIVTTAALATFLAVDSRADLAYSAPGMFLAKKVTGQSISETEDLGMYWKYTVEGIKWQLVAATPLDGFVATNGNLLGSNGNSSFQGQSHLSITVNGTNVVAGETLYCGKIGESRSEDVDFTTPIVFHSNDKVNISVNFEQSTNMTGDSESYAVVKGKGLKEPPGPEGEINAVLGSDDHCLVSWKISRSEGIYRTIELDVVPVVFTTVSRDNKGHGNNEDSVDSNNTGNACSAWLDSGKITQAIADDNVMLTEDLDEGRRK</sequence>
<protein>
    <submittedName>
        <fullName evidence="1">Uncharacterized protein</fullName>
    </submittedName>
</protein>
<dbReference type="Proteomes" id="UP000239907">
    <property type="component" value="Unassembled WGS sequence"/>
</dbReference>
<keyword evidence="2" id="KW-1185">Reference proteome</keyword>
<dbReference type="AlphaFoldDB" id="A0A2S7U062"/>
<evidence type="ECO:0000313" key="1">
    <source>
        <dbReference type="EMBL" id="PQJ27970.1"/>
    </source>
</evidence>
<dbReference type="RefSeq" id="WP_105042464.1">
    <property type="nucleotide sequence ID" value="NZ_MQWA01000001.1"/>
</dbReference>
<dbReference type="EMBL" id="MQWA01000001">
    <property type="protein sequence ID" value="PQJ27970.1"/>
    <property type="molecule type" value="Genomic_DNA"/>
</dbReference>
<gene>
    <name evidence="1" type="ORF">BSZ32_05280</name>
</gene>
<comment type="caution">
    <text evidence="1">The sequence shown here is derived from an EMBL/GenBank/DDBJ whole genome shotgun (WGS) entry which is preliminary data.</text>
</comment>
<organism evidence="1 2">
    <name type="scientific">Rubritalea profundi</name>
    <dbReference type="NCBI Taxonomy" id="1658618"/>
    <lineage>
        <taxon>Bacteria</taxon>
        <taxon>Pseudomonadati</taxon>
        <taxon>Verrucomicrobiota</taxon>
        <taxon>Verrucomicrobiia</taxon>
        <taxon>Verrucomicrobiales</taxon>
        <taxon>Rubritaleaceae</taxon>
        <taxon>Rubritalea</taxon>
    </lineage>
</organism>
<proteinExistence type="predicted"/>